<feature type="compositionally biased region" description="Basic and acidic residues" evidence="1">
    <location>
        <begin position="7"/>
        <end position="28"/>
    </location>
</feature>
<keyword evidence="3" id="KW-1185">Reference proteome</keyword>
<gene>
    <name evidence="2" type="ORF">Syun_003834</name>
</gene>
<comment type="caution">
    <text evidence="2">The sequence shown here is derived from an EMBL/GenBank/DDBJ whole genome shotgun (WGS) entry which is preliminary data.</text>
</comment>
<organism evidence="2 3">
    <name type="scientific">Stephania yunnanensis</name>
    <dbReference type="NCBI Taxonomy" id="152371"/>
    <lineage>
        <taxon>Eukaryota</taxon>
        <taxon>Viridiplantae</taxon>
        <taxon>Streptophyta</taxon>
        <taxon>Embryophyta</taxon>
        <taxon>Tracheophyta</taxon>
        <taxon>Spermatophyta</taxon>
        <taxon>Magnoliopsida</taxon>
        <taxon>Ranunculales</taxon>
        <taxon>Menispermaceae</taxon>
        <taxon>Menispermoideae</taxon>
        <taxon>Cissampelideae</taxon>
        <taxon>Stephania</taxon>
    </lineage>
</organism>
<evidence type="ECO:0000313" key="2">
    <source>
        <dbReference type="EMBL" id="KAK9162932.1"/>
    </source>
</evidence>
<dbReference type="AlphaFoldDB" id="A0AAP0L3G1"/>
<dbReference type="Proteomes" id="UP001420932">
    <property type="component" value="Unassembled WGS sequence"/>
</dbReference>
<accession>A0AAP0L3G1</accession>
<reference evidence="2 3" key="1">
    <citation type="submission" date="2024-01" db="EMBL/GenBank/DDBJ databases">
        <title>Genome assemblies of Stephania.</title>
        <authorList>
            <person name="Yang L."/>
        </authorList>
    </citation>
    <scope>NUCLEOTIDE SEQUENCE [LARGE SCALE GENOMIC DNA]</scope>
    <source>
        <strain evidence="2">YNDBR</strain>
        <tissue evidence="2">Leaf</tissue>
    </source>
</reference>
<evidence type="ECO:0000256" key="1">
    <source>
        <dbReference type="SAM" id="MobiDB-lite"/>
    </source>
</evidence>
<evidence type="ECO:0000313" key="3">
    <source>
        <dbReference type="Proteomes" id="UP001420932"/>
    </source>
</evidence>
<proteinExistence type="predicted"/>
<name>A0AAP0L3G1_9MAGN</name>
<feature type="region of interest" description="Disordered" evidence="1">
    <location>
        <begin position="1"/>
        <end position="36"/>
    </location>
</feature>
<dbReference type="EMBL" id="JBBNAF010000002">
    <property type="protein sequence ID" value="KAK9162932.1"/>
    <property type="molecule type" value="Genomic_DNA"/>
</dbReference>
<sequence>MPNMTDTHVEGAADEDHGVAPGNEEVHQEIPAPPALQPIPPPFLHAYIPQTYYGMAPPPDKPPYTIYLFAQLHDLHEFMIQQDMHLITLRLIYAHLLHRGKTILLALVVPFSGV</sequence>
<protein>
    <submittedName>
        <fullName evidence="2">Uncharacterized protein</fullName>
    </submittedName>
</protein>